<organism evidence="3 4">
    <name type="scientific">Rhizopus stolonifer</name>
    <name type="common">Rhizopus nigricans</name>
    <dbReference type="NCBI Taxonomy" id="4846"/>
    <lineage>
        <taxon>Eukaryota</taxon>
        <taxon>Fungi</taxon>
        <taxon>Fungi incertae sedis</taxon>
        <taxon>Mucoromycota</taxon>
        <taxon>Mucoromycotina</taxon>
        <taxon>Mucoromycetes</taxon>
        <taxon>Mucorales</taxon>
        <taxon>Mucorineae</taxon>
        <taxon>Rhizopodaceae</taxon>
        <taxon>Rhizopus</taxon>
    </lineage>
</organism>
<dbReference type="AlphaFoldDB" id="A0A367IQP5"/>
<dbReference type="EMBL" id="PJQM01006236">
    <property type="protein sequence ID" value="RCH80008.1"/>
    <property type="molecule type" value="Genomic_DNA"/>
</dbReference>
<dbReference type="PROSITE" id="PS50217">
    <property type="entry name" value="BZIP"/>
    <property type="match status" value="1"/>
</dbReference>
<feature type="region of interest" description="Disordered" evidence="1">
    <location>
        <begin position="106"/>
        <end position="127"/>
    </location>
</feature>
<feature type="domain" description="BZIP" evidence="2">
    <location>
        <begin position="56"/>
        <end position="104"/>
    </location>
</feature>
<feature type="non-terminal residue" evidence="3">
    <location>
        <position position="143"/>
    </location>
</feature>
<keyword evidence="4" id="KW-1185">Reference proteome</keyword>
<feature type="compositionally biased region" description="Basic and acidic residues" evidence="1">
    <location>
        <begin position="106"/>
        <end position="117"/>
    </location>
</feature>
<dbReference type="Proteomes" id="UP000253551">
    <property type="component" value="Unassembled WGS sequence"/>
</dbReference>
<dbReference type="InterPro" id="IPR046347">
    <property type="entry name" value="bZIP_sf"/>
</dbReference>
<reference evidence="3 4" key="1">
    <citation type="journal article" date="2018" name="G3 (Bethesda)">
        <title>Phylogenetic and Phylogenomic Definition of Rhizopus Species.</title>
        <authorList>
            <person name="Gryganskyi A.P."/>
            <person name="Golan J."/>
            <person name="Dolatabadi S."/>
            <person name="Mondo S."/>
            <person name="Robb S."/>
            <person name="Idnurm A."/>
            <person name="Muszewska A."/>
            <person name="Steczkiewicz K."/>
            <person name="Masonjones S."/>
            <person name="Liao H.L."/>
            <person name="Gajdeczka M.T."/>
            <person name="Anike F."/>
            <person name="Vuek A."/>
            <person name="Anishchenko I.M."/>
            <person name="Voigt K."/>
            <person name="de Hoog G.S."/>
            <person name="Smith M.E."/>
            <person name="Heitman J."/>
            <person name="Vilgalys R."/>
            <person name="Stajich J.E."/>
        </authorList>
    </citation>
    <scope>NUCLEOTIDE SEQUENCE [LARGE SCALE GENOMIC DNA]</scope>
    <source>
        <strain evidence="3 4">LSU 92-RS-03</strain>
    </source>
</reference>
<dbReference type="PROSITE" id="PS00036">
    <property type="entry name" value="BZIP_BASIC"/>
    <property type="match status" value="1"/>
</dbReference>
<evidence type="ECO:0000313" key="4">
    <source>
        <dbReference type="Proteomes" id="UP000253551"/>
    </source>
</evidence>
<sequence>MFTASLASPPFEKKSLAILPKPFEPSSEQVWLYKGGSDHRRASDSSSSDKRSLSSEQVLAEKRRRNAGASARFRDRRKQRERELQDRCQELEKKNLMLENALREADPNHPLVEHHDSLPSPKHSTTDNQAILGRINQLEEFIS</sequence>
<evidence type="ECO:0000313" key="3">
    <source>
        <dbReference type="EMBL" id="RCH80008.1"/>
    </source>
</evidence>
<proteinExistence type="predicted"/>
<comment type="caution">
    <text evidence="3">The sequence shown here is derived from an EMBL/GenBank/DDBJ whole genome shotgun (WGS) entry which is preliminary data.</text>
</comment>
<dbReference type="Pfam" id="PF07716">
    <property type="entry name" value="bZIP_2"/>
    <property type="match status" value="1"/>
</dbReference>
<dbReference type="CDD" id="cd14705">
    <property type="entry name" value="bZIP_Zip1"/>
    <property type="match status" value="1"/>
</dbReference>
<gene>
    <name evidence="3" type="ORF">CU098_001312</name>
</gene>
<dbReference type="GO" id="GO:0003700">
    <property type="term" value="F:DNA-binding transcription factor activity"/>
    <property type="evidence" value="ECO:0007669"/>
    <property type="project" value="InterPro"/>
</dbReference>
<dbReference type="STRING" id="4846.A0A367IQP5"/>
<dbReference type="OrthoDB" id="2247093at2759"/>
<accession>A0A367IQP5</accession>
<dbReference type="SUPFAM" id="SSF57959">
    <property type="entry name" value="Leucine zipper domain"/>
    <property type="match status" value="1"/>
</dbReference>
<feature type="compositionally biased region" description="Basic and acidic residues" evidence="1">
    <location>
        <begin position="78"/>
        <end position="87"/>
    </location>
</feature>
<dbReference type="InterPro" id="IPR004827">
    <property type="entry name" value="bZIP"/>
</dbReference>
<feature type="compositionally biased region" description="Basic and acidic residues" evidence="1">
    <location>
        <begin position="36"/>
        <end position="53"/>
    </location>
</feature>
<evidence type="ECO:0000259" key="2">
    <source>
        <dbReference type="PROSITE" id="PS50217"/>
    </source>
</evidence>
<protein>
    <recommendedName>
        <fullName evidence="2">BZIP domain-containing protein</fullName>
    </recommendedName>
</protein>
<evidence type="ECO:0000256" key="1">
    <source>
        <dbReference type="SAM" id="MobiDB-lite"/>
    </source>
</evidence>
<name>A0A367IQP5_RHIST</name>
<feature type="region of interest" description="Disordered" evidence="1">
    <location>
        <begin position="30"/>
        <end position="87"/>
    </location>
</feature>
<dbReference type="Gene3D" id="1.20.5.170">
    <property type="match status" value="1"/>
</dbReference>